<gene>
    <name evidence="4" type="ORF">JMN32_22190</name>
</gene>
<dbReference type="PANTHER" id="PTHR21666:SF286">
    <property type="entry name" value="LIPOPROTEIN NLPD"/>
    <property type="match status" value="1"/>
</dbReference>
<accession>A0A937G207</accession>
<dbReference type="SUPFAM" id="SSF51261">
    <property type="entry name" value="Duplicated hybrid motif"/>
    <property type="match status" value="1"/>
</dbReference>
<dbReference type="Proteomes" id="UP000614216">
    <property type="component" value="Unassembled WGS sequence"/>
</dbReference>
<sequence>MARIKYYYDTETCRYERAKVTSSDIVFNVLGFFSVALVMAIAFVLIYNTYFDSPSEIRLKKENKELQAYYENLQEEMDEVNEVIVALEERDNNIYRKIYEAEPLGPTIREAGHGGAEEYKRIMEKGLYDKELVINTFKKIDKIKRKASIQNQSFDEIMQLARDNQAMLSSLPCIQPVKNRELTKLASGFGMRINPFHKGRVMHSGIDFAAPRGTEVFATGNGEVKFVKDNSELQTGYGNYVEIDHGFGYVTKYAHLGEIKVKPGQRVQRGDIIAYVSSSGGSAAPHVHYEIMKDNQKIDPANFLIQGLSHKEYQKLLTLASHENQSFD</sequence>
<dbReference type="InterPro" id="IPR050570">
    <property type="entry name" value="Cell_wall_metabolism_enzyme"/>
</dbReference>
<evidence type="ECO:0000256" key="1">
    <source>
        <dbReference type="SAM" id="Coils"/>
    </source>
</evidence>
<dbReference type="InterPro" id="IPR011055">
    <property type="entry name" value="Dup_hybrid_motif"/>
</dbReference>
<feature type="transmembrane region" description="Helical" evidence="2">
    <location>
        <begin position="25"/>
        <end position="51"/>
    </location>
</feature>
<dbReference type="RefSeq" id="WP_202858571.1">
    <property type="nucleotide sequence ID" value="NZ_JAEUGD010000066.1"/>
</dbReference>
<feature type="domain" description="M23ase beta-sheet core" evidence="3">
    <location>
        <begin position="202"/>
        <end position="300"/>
    </location>
</feature>
<evidence type="ECO:0000313" key="5">
    <source>
        <dbReference type="Proteomes" id="UP000614216"/>
    </source>
</evidence>
<comment type="caution">
    <text evidence="4">The sequence shown here is derived from an EMBL/GenBank/DDBJ whole genome shotgun (WGS) entry which is preliminary data.</text>
</comment>
<keyword evidence="5" id="KW-1185">Reference proteome</keyword>
<keyword evidence="2" id="KW-1133">Transmembrane helix</keyword>
<dbReference type="EMBL" id="JAEUGD010000066">
    <property type="protein sequence ID" value="MBL6449038.1"/>
    <property type="molecule type" value="Genomic_DNA"/>
</dbReference>
<dbReference type="AlphaFoldDB" id="A0A937G207"/>
<keyword evidence="2" id="KW-0472">Membrane</keyword>
<proteinExistence type="predicted"/>
<dbReference type="CDD" id="cd12797">
    <property type="entry name" value="M23_peptidase"/>
    <property type="match status" value="1"/>
</dbReference>
<evidence type="ECO:0000256" key="2">
    <source>
        <dbReference type="SAM" id="Phobius"/>
    </source>
</evidence>
<evidence type="ECO:0000313" key="4">
    <source>
        <dbReference type="EMBL" id="MBL6449038.1"/>
    </source>
</evidence>
<organism evidence="4 5">
    <name type="scientific">Fulvivirga marina</name>
    <dbReference type="NCBI Taxonomy" id="2494733"/>
    <lineage>
        <taxon>Bacteria</taxon>
        <taxon>Pseudomonadati</taxon>
        <taxon>Bacteroidota</taxon>
        <taxon>Cytophagia</taxon>
        <taxon>Cytophagales</taxon>
        <taxon>Fulvivirgaceae</taxon>
        <taxon>Fulvivirga</taxon>
    </lineage>
</organism>
<dbReference type="FunFam" id="2.70.70.10:FF:000006">
    <property type="entry name" value="M23 family peptidase"/>
    <property type="match status" value="1"/>
</dbReference>
<dbReference type="PANTHER" id="PTHR21666">
    <property type="entry name" value="PEPTIDASE-RELATED"/>
    <property type="match status" value="1"/>
</dbReference>
<protein>
    <submittedName>
        <fullName evidence="4">Peptidoglycan DD-metalloendopeptidase family protein</fullName>
    </submittedName>
</protein>
<keyword evidence="2" id="KW-0812">Transmembrane</keyword>
<dbReference type="Gene3D" id="2.70.70.10">
    <property type="entry name" value="Glucose Permease (Domain IIA)"/>
    <property type="match status" value="1"/>
</dbReference>
<name>A0A937G207_9BACT</name>
<dbReference type="GO" id="GO:0004222">
    <property type="term" value="F:metalloendopeptidase activity"/>
    <property type="evidence" value="ECO:0007669"/>
    <property type="project" value="TreeGrafter"/>
</dbReference>
<keyword evidence="1" id="KW-0175">Coiled coil</keyword>
<dbReference type="InterPro" id="IPR016047">
    <property type="entry name" value="M23ase_b-sheet_dom"/>
</dbReference>
<dbReference type="Pfam" id="PF01551">
    <property type="entry name" value="Peptidase_M23"/>
    <property type="match status" value="1"/>
</dbReference>
<evidence type="ECO:0000259" key="3">
    <source>
        <dbReference type="Pfam" id="PF01551"/>
    </source>
</evidence>
<reference evidence="4" key="1">
    <citation type="submission" date="2021-01" db="EMBL/GenBank/DDBJ databases">
        <title>Fulvivirga kasyanovii gen. nov., sp nov., a novel member of the phylum Bacteroidetes isolated from seawater in a mussel farm.</title>
        <authorList>
            <person name="Zhao L.-H."/>
            <person name="Wang Z.-J."/>
        </authorList>
    </citation>
    <scope>NUCLEOTIDE SEQUENCE</scope>
    <source>
        <strain evidence="4">29W222</strain>
    </source>
</reference>
<feature type="coiled-coil region" evidence="1">
    <location>
        <begin position="56"/>
        <end position="90"/>
    </location>
</feature>